<dbReference type="InterPro" id="IPR050108">
    <property type="entry name" value="CDK"/>
</dbReference>
<dbReference type="PANTHER" id="PTHR24056:SF495">
    <property type="entry name" value="CYCLIN-DEPENDENT KINASE 8-RELATED"/>
    <property type="match status" value="1"/>
</dbReference>
<keyword evidence="6 15" id="KW-0418">Kinase</keyword>
<dbReference type="Gene3D" id="3.30.200.20">
    <property type="entry name" value="Phosphorylase Kinase, domain 1"/>
    <property type="match status" value="1"/>
</dbReference>
<dbReference type="PANTHER" id="PTHR24056">
    <property type="entry name" value="CELL DIVISION PROTEIN KINASE"/>
    <property type="match status" value="1"/>
</dbReference>
<dbReference type="Pfam" id="PF00069">
    <property type="entry name" value="Pkinase"/>
    <property type="match status" value="1"/>
</dbReference>
<feature type="binding site" evidence="11">
    <location>
        <position position="69"/>
    </location>
    <ligand>
        <name>ATP</name>
        <dbReference type="ChEBI" id="CHEBI:30616"/>
    </ligand>
</feature>
<dbReference type="SUPFAM" id="SSF56112">
    <property type="entry name" value="Protein kinase-like (PK-like)"/>
    <property type="match status" value="1"/>
</dbReference>
<evidence type="ECO:0000313" key="15">
    <source>
        <dbReference type="EMBL" id="JAC80556.1"/>
    </source>
</evidence>
<evidence type="ECO:0000256" key="6">
    <source>
        <dbReference type="ARBA" id="ARBA00022777"/>
    </source>
</evidence>
<evidence type="ECO:0000256" key="5">
    <source>
        <dbReference type="ARBA" id="ARBA00022741"/>
    </source>
</evidence>
<keyword evidence="4" id="KW-0808">Transferase</keyword>
<dbReference type="InterPro" id="IPR000719">
    <property type="entry name" value="Prot_kinase_dom"/>
</dbReference>
<evidence type="ECO:0000256" key="10">
    <source>
        <dbReference type="ARBA" id="ARBA00049280"/>
    </source>
</evidence>
<dbReference type="PROSITE" id="PS50011">
    <property type="entry name" value="PROTEIN_KINASE_DOM"/>
    <property type="match status" value="1"/>
</dbReference>
<dbReference type="InterPro" id="IPR017441">
    <property type="entry name" value="Protein_kinase_ATP_BS"/>
</dbReference>
<accession>A0A061SCS8</accession>
<feature type="region of interest" description="Disordered" evidence="13">
    <location>
        <begin position="381"/>
        <end position="435"/>
    </location>
</feature>
<sequence>MDPKRPSGGAGAVAAGSHINTSGHNSSVTPSVKAPSERYEIISKIGEGTFGLVYLARDKHQKQRLLAVKTFKSGKEGEGVSPTAVREIMLLRELHHPNIVRLDSIHIDRGEPSLHLAFDYAELDLFEILKFHRDKLSGQPLHAYMVKSIMWQMLNGLKYLHENWIVHRDLKPSNVLVMGDGDEHGHVKIADFGLARIFQSPLRPLSENGVVVTIWYRAPELLLGAKHYTRAIDVWASGCIFAELLTLRPLFQGEENKQSGNPFQADQVDKIFRILGHPSESDWPTLQYLEHWAKNTNSVRQRKPEHSRNRLEEHLMEHCPNHPFTRRSSSALDLMQRMLCCCPEKRITAEEALSHEFFQQDPLPGMNAIMEGKLQRGGNYPQRLKQLEPSGHMSSSAIGQEGGSTASGGLASNRLIPSAMRGQKRKNEYSSAGFR</sequence>
<evidence type="ECO:0000256" key="2">
    <source>
        <dbReference type="ARBA" id="ARBA00022527"/>
    </source>
</evidence>
<comment type="catalytic activity">
    <reaction evidence="10">
        <text>[DNA-directed RNA polymerase] + ATP = phospho-[DNA-directed RNA polymerase] + ADP + H(+)</text>
        <dbReference type="Rhea" id="RHEA:10216"/>
        <dbReference type="Rhea" id="RHEA-COMP:11321"/>
        <dbReference type="Rhea" id="RHEA-COMP:11322"/>
        <dbReference type="ChEBI" id="CHEBI:15378"/>
        <dbReference type="ChEBI" id="CHEBI:30616"/>
        <dbReference type="ChEBI" id="CHEBI:43176"/>
        <dbReference type="ChEBI" id="CHEBI:68546"/>
        <dbReference type="ChEBI" id="CHEBI:456216"/>
        <dbReference type="EC" id="2.7.11.23"/>
    </reaction>
</comment>
<evidence type="ECO:0000256" key="11">
    <source>
        <dbReference type="PROSITE-ProRule" id="PRU10141"/>
    </source>
</evidence>
<evidence type="ECO:0000256" key="9">
    <source>
        <dbReference type="ARBA" id="ARBA00048367"/>
    </source>
</evidence>
<protein>
    <submittedName>
        <fullName evidence="15">Cyclin-dependent kinase 8/11</fullName>
    </submittedName>
</protein>
<evidence type="ECO:0000256" key="1">
    <source>
        <dbReference type="ARBA" id="ARBA00006485"/>
    </source>
</evidence>
<dbReference type="FunFam" id="1.10.510.10:FF:000374">
    <property type="entry name" value="Putative cyclin-dependent kinase E-1"/>
    <property type="match status" value="1"/>
</dbReference>
<gene>
    <name evidence="15" type="primary">CDK8_11</name>
    <name evidence="15" type="ORF">TSPGSL018_9999</name>
</gene>
<organism evidence="15">
    <name type="scientific">Tetraselmis sp. GSL018</name>
    <dbReference type="NCBI Taxonomy" id="582737"/>
    <lineage>
        <taxon>Eukaryota</taxon>
        <taxon>Viridiplantae</taxon>
        <taxon>Chlorophyta</taxon>
        <taxon>core chlorophytes</taxon>
        <taxon>Chlorodendrophyceae</taxon>
        <taxon>Chlorodendrales</taxon>
        <taxon>Chlorodendraceae</taxon>
        <taxon>Tetraselmis</taxon>
    </lineage>
</organism>
<feature type="domain" description="Protein kinase" evidence="14">
    <location>
        <begin position="39"/>
        <end position="358"/>
    </location>
</feature>
<dbReference type="PROSITE" id="PS00107">
    <property type="entry name" value="PROTEIN_KINASE_ATP"/>
    <property type="match status" value="1"/>
</dbReference>
<keyword evidence="2 12" id="KW-0723">Serine/threonine-protein kinase</keyword>
<feature type="compositionally biased region" description="Polar residues" evidence="13">
    <location>
        <begin position="18"/>
        <end position="30"/>
    </location>
</feature>
<evidence type="ECO:0000256" key="13">
    <source>
        <dbReference type="SAM" id="MobiDB-lite"/>
    </source>
</evidence>
<dbReference type="InterPro" id="IPR011009">
    <property type="entry name" value="Kinase-like_dom_sf"/>
</dbReference>
<dbReference type="InterPro" id="IPR008271">
    <property type="entry name" value="Ser/Thr_kinase_AS"/>
</dbReference>
<comment type="similarity">
    <text evidence="1">Belongs to the protein kinase superfamily. CMGC Ser/Thr protein kinase family. CDC2/CDKX subfamily.</text>
</comment>
<comment type="catalytic activity">
    <reaction evidence="8">
        <text>L-threonyl-[protein] + ATP = O-phospho-L-threonyl-[protein] + ADP + H(+)</text>
        <dbReference type="Rhea" id="RHEA:46608"/>
        <dbReference type="Rhea" id="RHEA-COMP:11060"/>
        <dbReference type="Rhea" id="RHEA-COMP:11605"/>
        <dbReference type="ChEBI" id="CHEBI:15378"/>
        <dbReference type="ChEBI" id="CHEBI:30013"/>
        <dbReference type="ChEBI" id="CHEBI:30616"/>
        <dbReference type="ChEBI" id="CHEBI:61977"/>
        <dbReference type="ChEBI" id="CHEBI:456216"/>
        <dbReference type="EC" id="2.7.11.22"/>
    </reaction>
</comment>
<evidence type="ECO:0000259" key="14">
    <source>
        <dbReference type="PROSITE" id="PS50011"/>
    </source>
</evidence>
<evidence type="ECO:0000256" key="12">
    <source>
        <dbReference type="RuleBase" id="RU000304"/>
    </source>
</evidence>
<dbReference type="GO" id="GO:0008353">
    <property type="term" value="F:RNA polymerase II CTD heptapeptide repeat kinase activity"/>
    <property type="evidence" value="ECO:0007669"/>
    <property type="project" value="UniProtKB-EC"/>
</dbReference>
<dbReference type="GO" id="GO:0005524">
    <property type="term" value="F:ATP binding"/>
    <property type="evidence" value="ECO:0007669"/>
    <property type="project" value="UniProtKB-UniRule"/>
</dbReference>
<dbReference type="PROSITE" id="PS00108">
    <property type="entry name" value="PROTEIN_KINASE_ST"/>
    <property type="match status" value="1"/>
</dbReference>
<evidence type="ECO:0000256" key="8">
    <source>
        <dbReference type="ARBA" id="ARBA00047811"/>
    </source>
</evidence>
<feature type="region of interest" description="Disordered" evidence="13">
    <location>
        <begin position="1"/>
        <end position="32"/>
    </location>
</feature>
<evidence type="ECO:0000256" key="4">
    <source>
        <dbReference type="ARBA" id="ARBA00022679"/>
    </source>
</evidence>
<dbReference type="GO" id="GO:0004693">
    <property type="term" value="F:cyclin-dependent protein serine/threonine kinase activity"/>
    <property type="evidence" value="ECO:0007669"/>
    <property type="project" value="UniProtKB-EC"/>
</dbReference>
<evidence type="ECO:0000256" key="3">
    <source>
        <dbReference type="ARBA" id="ARBA00022553"/>
    </source>
</evidence>
<proteinExistence type="inferred from homology"/>
<keyword evidence="3" id="KW-0597">Phosphoprotein</keyword>
<comment type="catalytic activity">
    <reaction evidence="9">
        <text>L-seryl-[protein] + ATP = O-phospho-L-seryl-[protein] + ADP + H(+)</text>
        <dbReference type="Rhea" id="RHEA:17989"/>
        <dbReference type="Rhea" id="RHEA-COMP:9863"/>
        <dbReference type="Rhea" id="RHEA-COMP:11604"/>
        <dbReference type="ChEBI" id="CHEBI:15378"/>
        <dbReference type="ChEBI" id="CHEBI:29999"/>
        <dbReference type="ChEBI" id="CHEBI:30616"/>
        <dbReference type="ChEBI" id="CHEBI:83421"/>
        <dbReference type="ChEBI" id="CHEBI:456216"/>
        <dbReference type="EC" id="2.7.11.22"/>
    </reaction>
</comment>
<dbReference type="Gene3D" id="1.10.510.10">
    <property type="entry name" value="Transferase(Phosphotransferase) domain 1"/>
    <property type="match status" value="1"/>
</dbReference>
<dbReference type="SMART" id="SM00220">
    <property type="entry name" value="S_TKc"/>
    <property type="match status" value="1"/>
</dbReference>
<dbReference type="GO" id="GO:0016592">
    <property type="term" value="C:mediator complex"/>
    <property type="evidence" value="ECO:0007669"/>
    <property type="project" value="TreeGrafter"/>
</dbReference>
<evidence type="ECO:0000256" key="7">
    <source>
        <dbReference type="ARBA" id="ARBA00022840"/>
    </source>
</evidence>
<keyword evidence="5 11" id="KW-0547">Nucleotide-binding</keyword>
<name>A0A061SCS8_9CHLO</name>
<dbReference type="EMBL" id="GBEZ01004682">
    <property type="protein sequence ID" value="JAC80556.1"/>
    <property type="molecule type" value="Transcribed_RNA"/>
</dbReference>
<dbReference type="AlphaFoldDB" id="A0A061SCS8"/>
<keyword evidence="7 11" id="KW-0067">ATP-binding</keyword>
<reference evidence="15" key="1">
    <citation type="submission" date="2014-05" db="EMBL/GenBank/DDBJ databases">
        <title>The transcriptome of the halophilic microalga Tetraselmis sp. GSL018 isolated from the Great Salt Lake, Utah.</title>
        <authorList>
            <person name="Jinkerson R.E."/>
            <person name="D'Adamo S."/>
            <person name="Posewitz M.C."/>
        </authorList>
    </citation>
    <scope>NUCLEOTIDE SEQUENCE</scope>
    <source>
        <strain evidence="15">GSL018</strain>
    </source>
</reference>